<gene>
    <name evidence="2" type="ORF">ILUMI_24941</name>
</gene>
<comment type="caution">
    <text evidence="2">The sequence shown here is derived from an EMBL/GenBank/DDBJ whole genome shotgun (WGS) entry which is preliminary data.</text>
</comment>
<dbReference type="AlphaFoldDB" id="A0A8K0FYA4"/>
<evidence type="ECO:0000313" key="2">
    <source>
        <dbReference type="EMBL" id="KAF2881232.1"/>
    </source>
</evidence>
<sequence>MGSGTDSIQTHLESRPLDSVDGGSPYLDDTTRPNAVTVRSRREEQSNLGYSEANCFIKQNGTTRTRNSVNEQNVFGSLERNVQTGLVNLAQSVAGWHMCWTLERRIKLNMRILHLYKAGNQYESVKGKEEIVEIDKLLNNIEQYLKRSIIRVIGVTANELNGNTLTLFNDVMKLNITNNDIDRSHRIGKQQEQTGKAHLNGNCILSNFSNLEEHAVAYGYYVFAATETWLSNAIPDNVVDINSYRTARKDRVILEGGVTFYIKTSLPFTVLTTSNDIRHRAIMNTYYFKQM</sequence>
<feature type="compositionally biased region" description="Polar residues" evidence="1">
    <location>
        <begin position="1"/>
        <end position="11"/>
    </location>
</feature>
<dbReference type="OrthoDB" id="6762350at2759"/>
<dbReference type="EMBL" id="VTPC01090840">
    <property type="protein sequence ID" value="KAF2881232.1"/>
    <property type="molecule type" value="Genomic_DNA"/>
</dbReference>
<organism evidence="2 3">
    <name type="scientific">Ignelater luminosus</name>
    <name type="common">Cucubano</name>
    <name type="synonym">Pyrophorus luminosus</name>
    <dbReference type="NCBI Taxonomy" id="2038154"/>
    <lineage>
        <taxon>Eukaryota</taxon>
        <taxon>Metazoa</taxon>
        <taxon>Ecdysozoa</taxon>
        <taxon>Arthropoda</taxon>
        <taxon>Hexapoda</taxon>
        <taxon>Insecta</taxon>
        <taxon>Pterygota</taxon>
        <taxon>Neoptera</taxon>
        <taxon>Endopterygota</taxon>
        <taxon>Coleoptera</taxon>
        <taxon>Polyphaga</taxon>
        <taxon>Elateriformia</taxon>
        <taxon>Elateroidea</taxon>
        <taxon>Elateridae</taxon>
        <taxon>Agrypninae</taxon>
        <taxon>Pyrophorini</taxon>
        <taxon>Ignelater</taxon>
    </lineage>
</organism>
<evidence type="ECO:0000256" key="1">
    <source>
        <dbReference type="SAM" id="MobiDB-lite"/>
    </source>
</evidence>
<keyword evidence="3" id="KW-1185">Reference proteome</keyword>
<accession>A0A8K0FYA4</accession>
<feature type="region of interest" description="Disordered" evidence="1">
    <location>
        <begin position="1"/>
        <end position="45"/>
    </location>
</feature>
<evidence type="ECO:0000313" key="3">
    <source>
        <dbReference type="Proteomes" id="UP000801492"/>
    </source>
</evidence>
<reference evidence="2" key="1">
    <citation type="submission" date="2019-08" db="EMBL/GenBank/DDBJ databases">
        <title>The genome of the North American firefly Photinus pyralis.</title>
        <authorList>
            <consortium name="Photinus pyralis genome working group"/>
            <person name="Fallon T.R."/>
            <person name="Sander Lower S.E."/>
            <person name="Weng J.-K."/>
        </authorList>
    </citation>
    <scope>NUCLEOTIDE SEQUENCE</scope>
    <source>
        <strain evidence="2">TRF0915ILg1</strain>
        <tissue evidence="2">Whole body</tissue>
    </source>
</reference>
<dbReference type="Proteomes" id="UP000801492">
    <property type="component" value="Unassembled WGS sequence"/>
</dbReference>
<protein>
    <submittedName>
        <fullName evidence="2">Uncharacterized protein</fullName>
    </submittedName>
</protein>
<name>A0A8K0FYA4_IGNLU</name>
<proteinExistence type="predicted"/>